<organism evidence="3 4">
    <name type="scientific">Rhizoctonia solani</name>
    <dbReference type="NCBI Taxonomy" id="456999"/>
    <lineage>
        <taxon>Eukaryota</taxon>
        <taxon>Fungi</taxon>
        <taxon>Dikarya</taxon>
        <taxon>Basidiomycota</taxon>
        <taxon>Agaricomycotina</taxon>
        <taxon>Agaricomycetes</taxon>
        <taxon>Cantharellales</taxon>
        <taxon>Ceratobasidiaceae</taxon>
        <taxon>Rhizoctonia</taxon>
    </lineage>
</organism>
<feature type="region of interest" description="Disordered" evidence="1">
    <location>
        <begin position="101"/>
        <end position="128"/>
    </location>
</feature>
<keyword evidence="2" id="KW-0812">Transmembrane</keyword>
<dbReference type="EMBL" id="CAJMXA010003560">
    <property type="protein sequence ID" value="CAE6502958.1"/>
    <property type="molecule type" value="Genomic_DNA"/>
</dbReference>
<evidence type="ECO:0000256" key="2">
    <source>
        <dbReference type="SAM" id="Phobius"/>
    </source>
</evidence>
<name>A0A8H3HF32_9AGAM</name>
<reference evidence="3" key="1">
    <citation type="submission" date="2021-01" db="EMBL/GenBank/DDBJ databases">
        <authorList>
            <person name="Kaushik A."/>
        </authorList>
    </citation>
    <scope>NUCLEOTIDE SEQUENCE</scope>
    <source>
        <strain evidence="3">AG6-10EEA</strain>
    </source>
</reference>
<keyword evidence="2" id="KW-1133">Transmembrane helix</keyword>
<sequence>MASTARYDSNLNTSYSSLADGHNPIGHLPALLVSHPPIPSTSQHIAALAGYVPTPSMGGSADTRPFPPAGRSIAVPSQANLSGSLCNLTRSEPIAPLTSARLDHSQSRATHAPEWPASYLDDEPETEDSENIEAGLLNGLALDRQAESNTLPFIVHCFAAWMTRFTFEPTRILPIIINHIRHGYAVGEETRQAMLLVSGSGLAVSRSTDYDLSDFNALQKQLMDRLIETRARSDTEFTNELALATMEHSHQVSKLLPSRREFHFTDEKFISTLFKVGSLASVLHVMGLYAPVFRRACPEPSNGFVNLPRRLTAMEIQLKYYSTLDVLQSVITNRPMFFRYDLDYLSPQEEALIKSDYGPGLRWLYGVPDRLMITLARMNTLFEDHGNRLDPERVQEIEKEIADCALVVNTSHGINPTLNIGRATVQQSWKMAATIYLYMGLCGADSKDVRVAKVRKKFIKLLRGIKPSRNPDSFLILPILIVSFTSRTFLLPFFVPGRGRYYIFRRPINPALTATGYIRMHPPGNSRERYSSDLECYLG</sequence>
<feature type="transmembrane region" description="Helical" evidence="2">
    <location>
        <begin position="474"/>
        <end position="495"/>
    </location>
</feature>
<dbReference type="Proteomes" id="UP000663853">
    <property type="component" value="Unassembled WGS sequence"/>
</dbReference>
<gene>
    <name evidence="3" type="ORF">RDB_LOCUS115329</name>
</gene>
<protein>
    <submittedName>
        <fullName evidence="3">Uncharacterized protein</fullName>
    </submittedName>
</protein>
<comment type="caution">
    <text evidence="3">The sequence shown here is derived from an EMBL/GenBank/DDBJ whole genome shotgun (WGS) entry which is preliminary data.</text>
</comment>
<evidence type="ECO:0000313" key="3">
    <source>
        <dbReference type="EMBL" id="CAE6502958.1"/>
    </source>
</evidence>
<proteinExistence type="predicted"/>
<accession>A0A8H3HF32</accession>
<dbReference type="InterPro" id="IPR021858">
    <property type="entry name" value="Fun_TF"/>
</dbReference>
<dbReference type="Pfam" id="PF11951">
    <property type="entry name" value="Fungal_trans_2"/>
    <property type="match status" value="1"/>
</dbReference>
<evidence type="ECO:0000313" key="4">
    <source>
        <dbReference type="Proteomes" id="UP000663853"/>
    </source>
</evidence>
<dbReference type="AlphaFoldDB" id="A0A8H3HF32"/>
<evidence type="ECO:0000256" key="1">
    <source>
        <dbReference type="SAM" id="MobiDB-lite"/>
    </source>
</evidence>
<keyword evidence="2" id="KW-0472">Membrane</keyword>